<evidence type="ECO:0000256" key="7">
    <source>
        <dbReference type="ARBA" id="ARBA00023237"/>
    </source>
</evidence>
<keyword evidence="5 8" id="KW-0732">Signal</keyword>
<evidence type="ECO:0000256" key="8">
    <source>
        <dbReference type="SAM" id="SignalP"/>
    </source>
</evidence>
<accession>A0ABU5IML0</accession>
<keyword evidence="6" id="KW-0472">Membrane</keyword>
<comment type="caution">
    <text evidence="9">The sequence shown here is derived from an EMBL/GenBank/DDBJ whole genome shotgun (WGS) entry which is preliminary data.</text>
</comment>
<comment type="similarity">
    <text evidence="2">Belongs to the OmpP1/FadL family.</text>
</comment>
<dbReference type="Gene3D" id="2.40.160.60">
    <property type="entry name" value="Outer membrane protein transport protein (OMPP1/FadL/TodX)"/>
    <property type="match status" value="1"/>
</dbReference>
<dbReference type="PANTHER" id="PTHR35093:SF8">
    <property type="entry name" value="OUTER MEMBRANE PROTEIN NMB0088-RELATED"/>
    <property type="match status" value="1"/>
</dbReference>
<evidence type="ECO:0000313" key="10">
    <source>
        <dbReference type="Proteomes" id="UP001293718"/>
    </source>
</evidence>
<keyword evidence="10" id="KW-1185">Reference proteome</keyword>
<dbReference type="Proteomes" id="UP001293718">
    <property type="component" value="Unassembled WGS sequence"/>
</dbReference>
<proteinExistence type="inferred from homology"/>
<evidence type="ECO:0000313" key="9">
    <source>
        <dbReference type="EMBL" id="MDZ5460094.1"/>
    </source>
</evidence>
<gene>
    <name evidence="9" type="ORF">SM757_26295</name>
</gene>
<feature type="chain" id="PRO_5046040580" evidence="8">
    <location>
        <begin position="25"/>
        <end position="390"/>
    </location>
</feature>
<dbReference type="SUPFAM" id="SSF56935">
    <property type="entry name" value="Porins"/>
    <property type="match status" value="1"/>
</dbReference>
<dbReference type="EMBL" id="JAXOJX010000058">
    <property type="protein sequence ID" value="MDZ5460094.1"/>
    <property type="molecule type" value="Genomic_DNA"/>
</dbReference>
<evidence type="ECO:0000256" key="6">
    <source>
        <dbReference type="ARBA" id="ARBA00023136"/>
    </source>
</evidence>
<dbReference type="PANTHER" id="PTHR35093">
    <property type="entry name" value="OUTER MEMBRANE PROTEIN NMB0088-RELATED"/>
    <property type="match status" value="1"/>
</dbReference>
<keyword evidence="3" id="KW-1134">Transmembrane beta strand</keyword>
<dbReference type="RefSeq" id="WP_322467659.1">
    <property type="nucleotide sequence ID" value="NZ_JAXOJX010000058.1"/>
</dbReference>
<feature type="signal peptide" evidence="8">
    <location>
        <begin position="1"/>
        <end position="24"/>
    </location>
</feature>
<dbReference type="InterPro" id="IPR005017">
    <property type="entry name" value="OMPP1/FadL/TodX"/>
</dbReference>
<keyword evidence="7" id="KW-0998">Cell outer membrane</keyword>
<evidence type="ECO:0000256" key="1">
    <source>
        <dbReference type="ARBA" id="ARBA00004571"/>
    </source>
</evidence>
<protein>
    <submittedName>
        <fullName evidence="9">Hydrocarbon degradation protein</fullName>
    </submittedName>
</protein>
<name>A0ABU5IML0_9BURK</name>
<organism evidence="9 10">
    <name type="scientific">Azohydromonas lata</name>
    <dbReference type="NCBI Taxonomy" id="45677"/>
    <lineage>
        <taxon>Bacteria</taxon>
        <taxon>Pseudomonadati</taxon>
        <taxon>Pseudomonadota</taxon>
        <taxon>Betaproteobacteria</taxon>
        <taxon>Burkholderiales</taxon>
        <taxon>Sphaerotilaceae</taxon>
        <taxon>Azohydromonas</taxon>
    </lineage>
</organism>
<dbReference type="Pfam" id="PF03349">
    <property type="entry name" value="Toluene_X"/>
    <property type="match status" value="1"/>
</dbReference>
<evidence type="ECO:0000256" key="2">
    <source>
        <dbReference type="ARBA" id="ARBA00008163"/>
    </source>
</evidence>
<evidence type="ECO:0000256" key="4">
    <source>
        <dbReference type="ARBA" id="ARBA00022692"/>
    </source>
</evidence>
<comment type="subcellular location">
    <subcellularLocation>
        <location evidence="1">Cell outer membrane</location>
        <topology evidence="1">Multi-pass membrane protein</topology>
    </subcellularLocation>
</comment>
<keyword evidence="4" id="KW-0812">Transmembrane</keyword>
<reference evidence="9 10" key="1">
    <citation type="submission" date="2023-11" db="EMBL/GenBank/DDBJ databases">
        <title>Draft genome of Azohydromonas lata strain H1 (DSM1123), a polyhydroxyalkanoate producer.</title>
        <authorList>
            <person name="Traversa D."/>
            <person name="D'Addabbo P."/>
            <person name="Pazzani C."/>
            <person name="Manzari C."/>
            <person name="Chiara M."/>
            <person name="Scrascia M."/>
        </authorList>
    </citation>
    <scope>NUCLEOTIDE SEQUENCE [LARGE SCALE GENOMIC DNA]</scope>
    <source>
        <strain evidence="9 10">H1</strain>
    </source>
</reference>
<evidence type="ECO:0000256" key="3">
    <source>
        <dbReference type="ARBA" id="ARBA00022452"/>
    </source>
</evidence>
<sequence length="390" mass="40678">MKKPGSIQLLLLCLAAWAAPSAHAANAAQLTANGATSAGMGGTSIALPQDATAAADNPAGMANVGTRMDIYGVLLRVESHSTFGSVNNSHESKVLVPAPGLGFNYQLSPQWTFGVAITGAGLSANYKRPVLPISGAGDAKSNLVIVNTSPTVTYKPREDLALGASVILGLQQFRASGVIGAGPDGGPVALPGHGNSWAKGLGAGVGALWEAHPMVSLGASYYTKTRFSSLSGYRDDLLAPSGGKLVNPSRYGLGVAVKPAPGVILALDYVKIRWADAEGFNTPQSFSWHNQNVLRFGAQFQLNDRLTVRGGYNHASSHLDSEHTLANFYANGINNRSVSVGMTYSVDRNSSLVGAFEYCIPRTLNGTGVSTGTNISTNFQVLSIGYSYKF</sequence>
<evidence type="ECO:0000256" key="5">
    <source>
        <dbReference type="ARBA" id="ARBA00022729"/>
    </source>
</evidence>